<evidence type="ECO:0000313" key="9">
    <source>
        <dbReference type="EMBL" id="HIU43751.1"/>
    </source>
</evidence>
<keyword evidence="5 7" id="KW-1133">Transmembrane helix</keyword>
<feature type="transmembrane region" description="Helical" evidence="7">
    <location>
        <begin position="97"/>
        <end position="117"/>
    </location>
</feature>
<feature type="domain" description="ABC transmembrane type-1" evidence="8">
    <location>
        <begin position="93"/>
        <end position="294"/>
    </location>
</feature>
<evidence type="ECO:0000256" key="1">
    <source>
        <dbReference type="ARBA" id="ARBA00004651"/>
    </source>
</evidence>
<organism evidence="9 10">
    <name type="scientific">Candidatus Ventrousia excrementavium</name>
    <dbReference type="NCBI Taxonomy" id="2840961"/>
    <lineage>
        <taxon>Bacteria</taxon>
        <taxon>Bacillati</taxon>
        <taxon>Bacillota</taxon>
        <taxon>Clostridia</taxon>
        <taxon>Eubacteriales</taxon>
        <taxon>Clostridiaceae</taxon>
        <taxon>Clostridiaceae incertae sedis</taxon>
        <taxon>Candidatus Ventrousia</taxon>
    </lineage>
</organism>
<dbReference type="Proteomes" id="UP000824073">
    <property type="component" value="Unassembled WGS sequence"/>
</dbReference>
<dbReference type="AlphaFoldDB" id="A0A9D1LLM4"/>
<accession>A0A9D1LLM4</accession>
<name>A0A9D1LLM4_9CLOT</name>
<dbReference type="EMBL" id="DVMR01000046">
    <property type="protein sequence ID" value="HIU43751.1"/>
    <property type="molecule type" value="Genomic_DNA"/>
</dbReference>
<evidence type="ECO:0000256" key="3">
    <source>
        <dbReference type="ARBA" id="ARBA00022475"/>
    </source>
</evidence>
<reference evidence="9" key="1">
    <citation type="submission" date="2020-10" db="EMBL/GenBank/DDBJ databases">
        <authorList>
            <person name="Gilroy R."/>
        </authorList>
    </citation>
    <scope>NUCLEOTIDE SEQUENCE</scope>
    <source>
        <strain evidence="9">CHK191-8634</strain>
    </source>
</reference>
<dbReference type="PANTHER" id="PTHR30465">
    <property type="entry name" value="INNER MEMBRANE ABC TRANSPORTER"/>
    <property type="match status" value="1"/>
</dbReference>
<feature type="transmembrane region" description="Helical" evidence="7">
    <location>
        <begin position="271"/>
        <end position="297"/>
    </location>
</feature>
<dbReference type="GO" id="GO:0055085">
    <property type="term" value="P:transmembrane transport"/>
    <property type="evidence" value="ECO:0007669"/>
    <property type="project" value="InterPro"/>
</dbReference>
<reference evidence="9" key="2">
    <citation type="journal article" date="2021" name="PeerJ">
        <title>Extensive microbial diversity within the chicken gut microbiome revealed by metagenomics and culture.</title>
        <authorList>
            <person name="Gilroy R."/>
            <person name="Ravi A."/>
            <person name="Getino M."/>
            <person name="Pursley I."/>
            <person name="Horton D.L."/>
            <person name="Alikhan N.F."/>
            <person name="Baker D."/>
            <person name="Gharbi K."/>
            <person name="Hall N."/>
            <person name="Watson M."/>
            <person name="Adriaenssens E.M."/>
            <person name="Foster-Nyarko E."/>
            <person name="Jarju S."/>
            <person name="Secka A."/>
            <person name="Antonio M."/>
            <person name="Oren A."/>
            <person name="Chaudhuri R.R."/>
            <person name="La Ragione R."/>
            <person name="Hildebrand F."/>
            <person name="Pallen M.J."/>
        </authorList>
    </citation>
    <scope>NUCLEOTIDE SEQUENCE</scope>
    <source>
        <strain evidence="9">CHK191-8634</strain>
    </source>
</reference>
<comment type="subcellular location">
    <subcellularLocation>
        <location evidence="1 7">Cell membrane</location>
        <topology evidence="1 7">Multi-pass membrane protein</topology>
    </subcellularLocation>
</comment>
<keyword evidence="3" id="KW-1003">Cell membrane</keyword>
<evidence type="ECO:0000259" key="8">
    <source>
        <dbReference type="PROSITE" id="PS50928"/>
    </source>
</evidence>
<comment type="similarity">
    <text evidence="7">Belongs to the binding-protein-dependent transport system permease family.</text>
</comment>
<dbReference type="GO" id="GO:0005886">
    <property type="term" value="C:plasma membrane"/>
    <property type="evidence" value="ECO:0007669"/>
    <property type="project" value="UniProtKB-SubCell"/>
</dbReference>
<keyword evidence="6 7" id="KW-0472">Membrane</keyword>
<dbReference type="Gene3D" id="1.10.3720.10">
    <property type="entry name" value="MetI-like"/>
    <property type="match status" value="1"/>
</dbReference>
<evidence type="ECO:0000256" key="4">
    <source>
        <dbReference type="ARBA" id="ARBA00022692"/>
    </source>
</evidence>
<evidence type="ECO:0000256" key="5">
    <source>
        <dbReference type="ARBA" id="ARBA00022989"/>
    </source>
</evidence>
<dbReference type="InterPro" id="IPR035906">
    <property type="entry name" value="MetI-like_sf"/>
</dbReference>
<keyword evidence="4 7" id="KW-0812">Transmembrane</keyword>
<protein>
    <submittedName>
        <fullName evidence="9">ABC transporter permease</fullName>
    </submittedName>
</protein>
<gene>
    <name evidence="9" type="ORF">IAB67_05575</name>
</gene>
<comment type="caution">
    <text evidence="9">The sequence shown here is derived from an EMBL/GenBank/DDBJ whole genome shotgun (WGS) entry which is preliminary data.</text>
</comment>
<evidence type="ECO:0000313" key="10">
    <source>
        <dbReference type="Proteomes" id="UP000824073"/>
    </source>
</evidence>
<keyword evidence="2 7" id="KW-0813">Transport</keyword>
<evidence type="ECO:0000256" key="2">
    <source>
        <dbReference type="ARBA" id="ARBA00022448"/>
    </source>
</evidence>
<dbReference type="InterPro" id="IPR000515">
    <property type="entry name" value="MetI-like"/>
</dbReference>
<dbReference type="Pfam" id="PF00528">
    <property type="entry name" value="BPD_transp_1"/>
    <property type="match status" value="1"/>
</dbReference>
<sequence>MSRYIARRAVIALLTLFVLATATFFLVKLLPGNPFLNDKVPPEIQQKQMEYYGLDKPVVIQYITYLKNLIQGDLGTSLKYIGRKVTDVIGESFPTSAVLGLIAIAFSQLCGLTFGILSAQFKNRWPDYLLMLIAIAGVALPSMVIGPLLRYAFGVRLQILPVSGWGSWQQVVLPAFVLSLSNLASTTRNMRASMLGVTTQDYIRTARSKGLPPGKIIMRHEFKNSMIPIVTNLGPTIATMIMGSFVVEQIFVIPGLGKHFVNAVNTLDYPLVMGITIFYGAFLVTMSLLVDIVYGLVDPRIRLS</sequence>
<feature type="transmembrane region" description="Helical" evidence="7">
    <location>
        <begin position="129"/>
        <end position="153"/>
    </location>
</feature>
<proteinExistence type="inferred from homology"/>
<dbReference type="SUPFAM" id="SSF161098">
    <property type="entry name" value="MetI-like"/>
    <property type="match status" value="1"/>
</dbReference>
<dbReference type="Pfam" id="PF19300">
    <property type="entry name" value="BPD_transp_1_N"/>
    <property type="match status" value="1"/>
</dbReference>
<dbReference type="PROSITE" id="PS50928">
    <property type="entry name" value="ABC_TM1"/>
    <property type="match status" value="1"/>
</dbReference>
<evidence type="ECO:0000256" key="7">
    <source>
        <dbReference type="RuleBase" id="RU363032"/>
    </source>
</evidence>
<dbReference type="InterPro" id="IPR045621">
    <property type="entry name" value="BPD_transp_1_N"/>
</dbReference>
<evidence type="ECO:0000256" key="6">
    <source>
        <dbReference type="ARBA" id="ARBA00023136"/>
    </source>
</evidence>
<dbReference type="PANTHER" id="PTHR30465:SF74">
    <property type="entry name" value="OLIGOPEPTIDE TRANSPORT SYSTEM PERMEASE PROTEIN OPPB"/>
    <property type="match status" value="1"/>
</dbReference>
<feature type="transmembrane region" description="Helical" evidence="7">
    <location>
        <begin position="165"/>
        <end position="184"/>
    </location>
</feature>
<dbReference type="CDD" id="cd06261">
    <property type="entry name" value="TM_PBP2"/>
    <property type="match status" value="1"/>
</dbReference>
<feature type="transmembrane region" description="Helical" evidence="7">
    <location>
        <begin position="229"/>
        <end position="251"/>
    </location>
</feature>